<evidence type="ECO:0000313" key="3">
    <source>
        <dbReference type="EMBL" id="KAF1924794.1"/>
    </source>
</evidence>
<dbReference type="GeneID" id="54355234"/>
<evidence type="ECO:0000313" key="4">
    <source>
        <dbReference type="Proteomes" id="UP000800082"/>
    </source>
</evidence>
<dbReference type="AlphaFoldDB" id="A0A6A5RCI6"/>
<dbReference type="InterPro" id="IPR001810">
    <property type="entry name" value="F-box_dom"/>
</dbReference>
<feature type="domain" description="F-box" evidence="2">
    <location>
        <begin position="1"/>
        <end position="42"/>
    </location>
</feature>
<evidence type="ECO:0000256" key="1">
    <source>
        <dbReference type="SAM" id="MobiDB-lite"/>
    </source>
</evidence>
<sequence>MHELPDDILVTIFTSRDIETLLKLRFSCTSFCAVVQACIKTIAPSPARNTFPNCELLLSPPKSGYSVRWLRDLIPAQLASITLDKDKLRRCPYVNSGFLYGIPSENDCTEATYWRQRLTNGWRILQSFQLTSARVYSSFDGSCKRPNAFRKVSGGVRTSRIWQAVSCQYVGCTEHGMKHVFKSKSRRDSHDSRNEEQNSKDPIPEIRRKEALILKRRLAQMKSMSDQDLLDYVYLWRMLLHVSRPYSKPGTTVCDFTQGWGLSTSIPSPSWPTIISDIAQGCSWLNWFILHTGTAPFLTQWSLSSQSVYTANNLP</sequence>
<gene>
    <name evidence="3" type="ORF">M421DRAFT_8447</name>
</gene>
<name>A0A6A5RCI6_9PLEO</name>
<protein>
    <recommendedName>
        <fullName evidence="2">F-box domain-containing protein</fullName>
    </recommendedName>
</protein>
<organism evidence="3 4">
    <name type="scientific">Didymella exigua CBS 183.55</name>
    <dbReference type="NCBI Taxonomy" id="1150837"/>
    <lineage>
        <taxon>Eukaryota</taxon>
        <taxon>Fungi</taxon>
        <taxon>Dikarya</taxon>
        <taxon>Ascomycota</taxon>
        <taxon>Pezizomycotina</taxon>
        <taxon>Dothideomycetes</taxon>
        <taxon>Pleosporomycetidae</taxon>
        <taxon>Pleosporales</taxon>
        <taxon>Pleosporineae</taxon>
        <taxon>Didymellaceae</taxon>
        <taxon>Didymella</taxon>
    </lineage>
</organism>
<dbReference type="EMBL" id="ML978990">
    <property type="protein sequence ID" value="KAF1924794.1"/>
    <property type="molecule type" value="Genomic_DNA"/>
</dbReference>
<keyword evidence="4" id="KW-1185">Reference proteome</keyword>
<evidence type="ECO:0000259" key="2">
    <source>
        <dbReference type="PROSITE" id="PS50181"/>
    </source>
</evidence>
<reference evidence="3" key="1">
    <citation type="journal article" date="2020" name="Stud. Mycol.">
        <title>101 Dothideomycetes genomes: a test case for predicting lifestyles and emergence of pathogens.</title>
        <authorList>
            <person name="Haridas S."/>
            <person name="Albert R."/>
            <person name="Binder M."/>
            <person name="Bloem J."/>
            <person name="Labutti K."/>
            <person name="Salamov A."/>
            <person name="Andreopoulos B."/>
            <person name="Baker S."/>
            <person name="Barry K."/>
            <person name="Bills G."/>
            <person name="Bluhm B."/>
            <person name="Cannon C."/>
            <person name="Castanera R."/>
            <person name="Culley D."/>
            <person name="Daum C."/>
            <person name="Ezra D."/>
            <person name="Gonzalez J."/>
            <person name="Henrissat B."/>
            <person name="Kuo A."/>
            <person name="Liang C."/>
            <person name="Lipzen A."/>
            <person name="Lutzoni F."/>
            <person name="Magnuson J."/>
            <person name="Mondo S."/>
            <person name="Nolan M."/>
            <person name="Ohm R."/>
            <person name="Pangilinan J."/>
            <person name="Park H.-J."/>
            <person name="Ramirez L."/>
            <person name="Alfaro M."/>
            <person name="Sun H."/>
            <person name="Tritt A."/>
            <person name="Yoshinaga Y."/>
            <person name="Zwiers L.-H."/>
            <person name="Turgeon B."/>
            <person name="Goodwin S."/>
            <person name="Spatafora J."/>
            <person name="Crous P."/>
            <person name="Grigoriev I."/>
        </authorList>
    </citation>
    <scope>NUCLEOTIDE SEQUENCE</scope>
    <source>
        <strain evidence="3">CBS 183.55</strain>
    </source>
</reference>
<feature type="region of interest" description="Disordered" evidence="1">
    <location>
        <begin position="181"/>
        <end position="202"/>
    </location>
</feature>
<feature type="compositionally biased region" description="Basic and acidic residues" evidence="1">
    <location>
        <begin position="186"/>
        <end position="202"/>
    </location>
</feature>
<dbReference type="Proteomes" id="UP000800082">
    <property type="component" value="Unassembled WGS sequence"/>
</dbReference>
<accession>A0A6A5RCI6</accession>
<dbReference type="RefSeq" id="XP_033445046.1">
    <property type="nucleotide sequence ID" value="XM_033597567.1"/>
</dbReference>
<dbReference type="PROSITE" id="PS50181">
    <property type="entry name" value="FBOX"/>
    <property type="match status" value="1"/>
</dbReference>
<proteinExistence type="predicted"/>
<dbReference type="OrthoDB" id="5279806at2759"/>